<dbReference type="Pfam" id="PF01757">
    <property type="entry name" value="Acyl_transf_3"/>
    <property type="match status" value="1"/>
</dbReference>
<name>A0A7W4FDU0_GLUDI</name>
<dbReference type="InterPro" id="IPR050879">
    <property type="entry name" value="Acyltransferase_3"/>
</dbReference>
<feature type="transmembrane region" description="Helical" evidence="1">
    <location>
        <begin position="132"/>
        <end position="152"/>
    </location>
</feature>
<feature type="transmembrane region" description="Helical" evidence="1">
    <location>
        <begin position="12"/>
        <end position="32"/>
    </location>
</feature>
<dbReference type="GO" id="GO:0000271">
    <property type="term" value="P:polysaccharide biosynthetic process"/>
    <property type="evidence" value="ECO:0007669"/>
    <property type="project" value="TreeGrafter"/>
</dbReference>
<dbReference type="GO" id="GO:0016747">
    <property type="term" value="F:acyltransferase activity, transferring groups other than amino-acyl groups"/>
    <property type="evidence" value="ECO:0007669"/>
    <property type="project" value="InterPro"/>
</dbReference>
<feature type="transmembrane region" description="Helical" evidence="1">
    <location>
        <begin position="302"/>
        <end position="323"/>
    </location>
</feature>
<keyword evidence="1" id="KW-0472">Membrane</keyword>
<accession>A0A7W4FDU0</accession>
<keyword evidence="3" id="KW-0012">Acyltransferase</keyword>
<dbReference type="PANTHER" id="PTHR23028:SF131">
    <property type="entry name" value="BLR2367 PROTEIN"/>
    <property type="match status" value="1"/>
</dbReference>
<feature type="transmembrane region" description="Helical" evidence="1">
    <location>
        <begin position="190"/>
        <end position="208"/>
    </location>
</feature>
<dbReference type="AlphaFoldDB" id="A0A7W4FDU0"/>
<evidence type="ECO:0000313" key="3">
    <source>
        <dbReference type="EMBL" id="MBB2155946.1"/>
    </source>
</evidence>
<evidence type="ECO:0000259" key="2">
    <source>
        <dbReference type="Pfam" id="PF01757"/>
    </source>
</evidence>
<keyword evidence="3" id="KW-0808">Transferase</keyword>
<dbReference type="GO" id="GO:0016020">
    <property type="term" value="C:membrane"/>
    <property type="evidence" value="ECO:0007669"/>
    <property type="project" value="TreeGrafter"/>
</dbReference>
<evidence type="ECO:0000313" key="4">
    <source>
        <dbReference type="Proteomes" id="UP000550787"/>
    </source>
</evidence>
<dbReference type="InterPro" id="IPR002656">
    <property type="entry name" value="Acyl_transf_3_dom"/>
</dbReference>
<comment type="caution">
    <text evidence="3">The sequence shown here is derived from an EMBL/GenBank/DDBJ whole genome shotgun (WGS) entry which is preliminary data.</text>
</comment>
<keyword evidence="1" id="KW-0812">Transmembrane</keyword>
<gene>
    <name evidence="3" type="ORF">HLH33_06435</name>
</gene>
<evidence type="ECO:0000256" key="1">
    <source>
        <dbReference type="SAM" id="Phobius"/>
    </source>
</evidence>
<feature type="transmembrane region" description="Helical" evidence="1">
    <location>
        <begin position="220"/>
        <end position="253"/>
    </location>
</feature>
<dbReference type="EMBL" id="JABEQG010000008">
    <property type="protein sequence ID" value="MBB2155946.1"/>
    <property type="molecule type" value="Genomic_DNA"/>
</dbReference>
<sequence>MPSSIRQGRRVILSLQYLRALAAVGVVLFHQFQSVSPVFRVGKYGVGLFFIISGIIMVSLTEGRTIRPLNFYVDRVTRVAPMYWIATAATFVLASVGICTPSIYSHGIGHLLLSCLFVPSPNEHGVMMPTLFIGWTLNYEMFFYLVFGALLLMPGRYRLPVLALIFLSLAVCGVVVPQGGDLLRFYTSPYLLEFLAGCCLGAIFGLNLAKLRPWPTAGLVAALVGAMIGAGFVFPLLFSGAATVFLVAMLMWIERQDLMPTLPFALMLGNASYSIYLFQQVAFDAAQAALRLLHYGPGLHTVPTRCAAVILAIATGVAVYRSVESPLTKRIRRVIDGTQRASDPSGKGTAPARV</sequence>
<keyword evidence="1" id="KW-1133">Transmembrane helix</keyword>
<reference evidence="3 4" key="1">
    <citation type="submission" date="2020-04" db="EMBL/GenBank/DDBJ databases">
        <title>Description of novel Gluconacetobacter.</title>
        <authorList>
            <person name="Sombolestani A."/>
        </authorList>
    </citation>
    <scope>NUCLEOTIDE SEQUENCE [LARGE SCALE GENOMIC DNA]</scope>
    <source>
        <strain evidence="3 4">LMG 7603</strain>
    </source>
</reference>
<protein>
    <submittedName>
        <fullName evidence="3">Acyltransferase</fullName>
    </submittedName>
</protein>
<feature type="transmembrane region" description="Helical" evidence="1">
    <location>
        <begin position="44"/>
        <end position="61"/>
    </location>
</feature>
<organism evidence="3 4">
    <name type="scientific">Gluconacetobacter diazotrophicus</name>
    <name type="common">Acetobacter diazotrophicus</name>
    <dbReference type="NCBI Taxonomy" id="33996"/>
    <lineage>
        <taxon>Bacteria</taxon>
        <taxon>Pseudomonadati</taxon>
        <taxon>Pseudomonadota</taxon>
        <taxon>Alphaproteobacteria</taxon>
        <taxon>Acetobacterales</taxon>
        <taxon>Acetobacteraceae</taxon>
        <taxon>Gluconacetobacter</taxon>
    </lineage>
</organism>
<feature type="transmembrane region" description="Helical" evidence="1">
    <location>
        <begin position="82"/>
        <end position="104"/>
    </location>
</feature>
<proteinExistence type="predicted"/>
<dbReference type="PANTHER" id="PTHR23028">
    <property type="entry name" value="ACETYLTRANSFERASE"/>
    <property type="match status" value="1"/>
</dbReference>
<feature type="domain" description="Acyltransferase 3" evidence="2">
    <location>
        <begin position="13"/>
        <end position="320"/>
    </location>
</feature>
<dbReference type="RefSeq" id="WP_041249496.1">
    <property type="nucleotide sequence ID" value="NZ_JABEQG010000008.1"/>
</dbReference>
<feature type="transmembrane region" description="Helical" evidence="1">
    <location>
        <begin position="159"/>
        <end position="178"/>
    </location>
</feature>
<dbReference type="Proteomes" id="UP000550787">
    <property type="component" value="Unassembled WGS sequence"/>
</dbReference>